<proteinExistence type="predicted"/>
<gene>
    <name evidence="1" type="ORF">BIT28_01770</name>
</gene>
<evidence type="ECO:0000313" key="1">
    <source>
        <dbReference type="EMBL" id="OLQ79091.1"/>
    </source>
</evidence>
<sequence>MAQSSRQLFIQKSEILSLSKFLQQNPIVHPGRAGDEWTTQAAKAAIRSGRMVLAYDFVALDFKSP</sequence>
<reference evidence="1 2" key="1">
    <citation type="submission" date="2016-09" db="EMBL/GenBank/DDBJ databases">
        <title>Photobacterium proteolyticum sp. nov. a protease producing bacterium isolated from ocean sediments of Laizhou Bay.</title>
        <authorList>
            <person name="Li Y."/>
        </authorList>
    </citation>
    <scope>NUCLEOTIDE SEQUENCE [LARGE SCALE GENOMIC DNA]</scope>
    <source>
        <strain evidence="1 2">13-12</strain>
    </source>
</reference>
<name>A0A1Q9GV98_9GAMM</name>
<keyword evidence="2" id="KW-1185">Reference proteome</keyword>
<comment type="caution">
    <text evidence="1">The sequence shown here is derived from an EMBL/GenBank/DDBJ whole genome shotgun (WGS) entry which is preliminary data.</text>
</comment>
<dbReference type="EMBL" id="MJIL01000051">
    <property type="protein sequence ID" value="OLQ79091.1"/>
    <property type="molecule type" value="Genomic_DNA"/>
</dbReference>
<organism evidence="1 2">
    <name type="scientific">Photobacterium proteolyticum</name>
    <dbReference type="NCBI Taxonomy" id="1903952"/>
    <lineage>
        <taxon>Bacteria</taxon>
        <taxon>Pseudomonadati</taxon>
        <taxon>Pseudomonadota</taxon>
        <taxon>Gammaproteobacteria</taxon>
        <taxon>Vibrionales</taxon>
        <taxon>Vibrionaceae</taxon>
        <taxon>Photobacterium</taxon>
    </lineage>
</organism>
<accession>A0A1Q9GV98</accession>
<protein>
    <submittedName>
        <fullName evidence="1">Uncharacterized protein</fullName>
    </submittedName>
</protein>
<dbReference type="AlphaFoldDB" id="A0A1Q9GV98"/>
<evidence type="ECO:0000313" key="2">
    <source>
        <dbReference type="Proteomes" id="UP000186905"/>
    </source>
</evidence>
<dbReference type="Proteomes" id="UP000186905">
    <property type="component" value="Unassembled WGS sequence"/>
</dbReference>